<keyword evidence="4" id="KW-1185">Reference proteome</keyword>
<proteinExistence type="predicted"/>
<keyword evidence="2" id="KW-0472">Membrane</keyword>
<accession>A0ABY9BFT0</accession>
<gene>
    <name evidence="3" type="ORF">VitviT2T_001555</name>
</gene>
<evidence type="ECO:0000313" key="4">
    <source>
        <dbReference type="Proteomes" id="UP001227230"/>
    </source>
</evidence>
<name>A0ABY9BFT0_VITVI</name>
<dbReference type="Proteomes" id="UP001227230">
    <property type="component" value="Chromosome 1"/>
</dbReference>
<feature type="transmembrane region" description="Helical" evidence="2">
    <location>
        <begin position="52"/>
        <end position="74"/>
    </location>
</feature>
<evidence type="ECO:0000313" key="3">
    <source>
        <dbReference type="EMBL" id="WJZ81732.1"/>
    </source>
</evidence>
<dbReference type="PANTHER" id="PTHR35762">
    <property type="entry name" value="TRANSMEMBRANE PROTEIN"/>
    <property type="match status" value="1"/>
</dbReference>
<feature type="region of interest" description="Disordered" evidence="1">
    <location>
        <begin position="126"/>
        <end position="153"/>
    </location>
</feature>
<evidence type="ECO:0008006" key="5">
    <source>
        <dbReference type="Google" id="ProtNLM"/>
    </source>
</evidence>
<dbReference type="PANTHER" id="PTHR35762:SF5">
    <property type="entry name" value="DUF4408 DOMAIN-CONTAINING PROTEIN"/>
    <property type="match status" value="1"/>
</dbReference>
<feature type="compositionally biased region" description="Acidic residues" evidence="1">
    <location>
        <begin position="130"/>
        <end position="146"/>
    </location>
</feature>
<dbReference type="EMBL" id="CP126648">
    <property type="protein sequence ID" value="WJZ81732.1"/>
    <property type="molecule type" value="Genomic_DNA"/>
</dbReference>
<sequence length="188" mass="22294">MKIYHKNSQFLHNLIVYSLTSLVCSLFFSYPHWFPSLWLSINHFLFTSLPNIWSFFFNPKCIFLVGNTIILFLIGEWKFLGSQSSAAEIYDEYAERSRASRRVLSALQEAKEMELEKNLVEESLHKVEEEKEEKEEEEEKDGEEDQPGLPAEELNKRVEEFIARINKQRWLEAKLLVHDDRSPEDMQF</sequence>
<organism evidence="3 4">
    <name type="scientific">Vitis vinifera</name>
    <name type="common">Grape</name>
    <dbReference type="NCBI Taxonomy" id="29760"/>
    <lineage>
        <taxon>Eukaryota</taxon>
        <taxon>Viridiplantae</taxon>
        <taxon>Streptophyta</taxon>
        <taxon>Embryophyta</taxon>
        <taxon>Tracheophyta</taxon>
        <taxon>Spermatophyta</taxon>
        <taxon>Magnoliopsida</taxon>
        <taxon>eudicotyledons</taxon>
        <taxon>Gunneridae</taxon>
        <taxon>Pentapetalae</taxon>
        <taxon>rosids</taxon>
        <taxon>Vitales</taxon>
        <taxon>Vitaceae</taxon>
        <taxon>Viteae</taxon>
        <taxon>Vitis</taxon>
    </lineage>
</organism>
<keyword evidence="2" id="KW-1133">Transmembrane helix</keyword>
<reference evidence="3 4" key="1">
    <citation type="journal article" date="2023" name="Hortic Res">
        <title>The complete reference genome for grapevine (Vitis vinifera L.) genetics and breeding.</title>
        <authorList>
            <person name="Shi X."/>
            <person name="Cao S."/>
            <person name="Wang X."/>
            <person name="Huang S."/>
            <person name="Wang Y."/>
            <person name="Liu Z."/>
            <person name="Liu W."/>
            <person name="Leng X."/>
            <person name="Peng Y."/>
            <person name="Wang N."/>
            <person name="Wang Y."/>
            <person name="Ma Z."/>
            <person name="Xu X."/>
            <person name="Zhang F."/>
            <person name="Xue H."/>
            <person name="Zhong H."/>
            <person name="Wang Y."/>
            <person name="Zhang K."/>
            <person name="Velt A."/>
            <person name="Avia K."/>
            <person name="Holtgrawe D."/>
            <person name="Grimplet J."/>
            <person name="Matus J.T."/>
            <person name="Ware D."/>
            <person name="Wu X."/>
            <person name="Wang H."/>
            <person name="Liu C."/>
            <person name="Fang Y."/>
            <person name="Rustenholz C."/>
            <person name="Cheng Z."/>
            <person name="Xiao H."/>
            <person name="Zhou Y."/>
        </authorList>
    </citation>
    <scope>NUCLEOTIDE SEQUENCE [LARGE SCALE GENOMIC DNA]</scope>
    <source>
        <strain evidence="4">cv. Pinot noir / PN40024</strain>
        <tissue evidence="3">Leaf</tissue>
    </source>
</reference>
<feature type="transmembrane region" description="Helical" evidence="2">
    <location>
        <begin position="12"/>
        <end position="32"/>
    </location>
</feature>
<keyword evidence="2" id="KW-0812">Transmembrane</keyword>
<protein>
    <recommendedName>
        <fullName evidence="5">DUF4408 domain-containing protein</fullName>
    </recommendedName>
</protein>
<evidence type="ECO:0000256" key="1">
    <source>
        <dbReference type="SAM" id="MobiDB-lite"/>
    </source>
</evidence>
<evidence type="ECO:0000256" key="2">
    <source>
        <dbReference type="SAM" id="Phobius"/>
    </source>
</evidence>